<gene>
    <name evidence="1" type="ORF">SPMU_33620</name>
</gene>
<dbReference type="EMBL" id="NBBJ01000010">
    <property type="protein sequence ID" value="OWK27720.1"/>
    <property type="molecule type" value="Genomic_DNA"/>
</dbReference>
<organism evidence="1 2">
    <name type="scientific">Sphingomonas mucosissima</name>
    <dbReference type="NCBI Taxonomy" id="370959"/>
    <lineage>
        <taxon>Bacteria</taxon>
        <taxon>Pseudomonadati</taxon>
        <taxon>Pseudomonadota</taxon>
        <taxon>Alphaproteobacteria</taxon>
        <taxon>Sphingomonadales</taxon>
        <taxon>Sphingomonadaceae</taxon>
        <taxon>Sphingomonas</taxon>
    </lineage>
</organism>
<evidence type="ECO:0000313" key="1">
    <source>
        <dbReference type="EMBL" id="OWK27720.1"/>
    </source>
</evidence>
<name>A0A245ZDE3_9SPHN</name>
<evidence type="ECO:0000313" key="2">
    <source>
        <dbReference type="Proteomes" id="UP000197783"/>
    </source>
</evidence>
<protein>
    <submittedName>
        <fullName evidence="1">Uncharacterized protein</fullName>
    </submittedName>
</protein>
<keyword evidence="2" id="KW-1185">Reference proteome</keyword>
<proteinExistence type="predicted"/>
<dbReference type="AlphaFoldDB" id="A0A245ZDE3"/>
<accession>A0A245ZDE3</accession>
<dbReference type="Proteomes" id="UP000197783">
    <property type="component" value="Unassembled WGS sequence"/>
</dbReference>
<comment type="caution">
    <text evidence="1">The sequence shown here is derived from an EMBL/GenBank/DDBJ whole genome shotgun (WGS) entry which is preliminary data.</text>
</comment>
<sequence>MPALSHPELLSQLGNGSSELTVTVLFATRMILARRLKTFEAGHVDAAFASLGSNKSRVEELQRDPSL</sequence>
<reference evidence="1 2" key="1">
    <citation type="submission" date="2017-03" db="EMBL/GenBank/DDBJ databases">
        <title>Genome sequence of Sphingomonas mucosissima DSM 17494.</title>
        <authorList>
            <person name="Poehlein A."/>
            <person name="Wuebbeler J.H."/>
            <person name="Steinbuechel A."/>
            <person name="Daniel R."/>
        </authorList>
    </citation>
    <scope>NUCLEOTIDE SEQUENCE [LARGE SCALE GENOMIC DNA]</scope>
    <source>
        <strain evidence="1 2">DSM 17494</strain>
    </source>
</reference>